<accession>A0A085NLA8</accession>
<dbReference type="GO" id="GO:0016020">
    <property type="term" value="C:membrane"/>
    <property type="evidence" value="ECO:0007669"/>
    <property type="project" value="UniProtKB-SubCell"/>
</dbReference>
<keyword evidence="1 4" id="KW-0812">Transmembrane</keyword>
<keyword evidence="4" id="KW-0187">Copper transport</keyword>
<dbReference type="Pfam" id="PF04145">
    <property type="entry name" value="Ctr"/>
    <property type="match status" value="1"/>
</dbReference>
<feature type="transmembrane region" description="Helical" evidence="4">
    <location>
        <begin position="138"/>
        <end position="158"/>
    </location>
</feature>
<keyword evidence="7" id="KW-1185">Reference proteome</keyword>
<keyword evidence="4" id="KW-0186">Copper</keyword>
<proteinExistence type="inferred from homology"/>
<dbReference type="Proteomes" id="UP000030764">
    <property type="component" value="Unassembled WGS sequence"/>
</dbReference>
<reference evidence="6 7" key="1">
    <citation type="journal article" date="2014" name="Nat. Genet.">
        <title>Genome and transcriptome of the porcine whipworm Trichuris suis.</title>
        <authorList>
            <person name="Jex A.R."/>
            <person name="Nejsum P."/>
            <person name="Schwarz E.M."/>
            <person name="Hu L."/>
            <person name="Young N.D."/>
            <person name="Hall R.S."/>
            <person name="Korhonen P.K."/>
            <person name="Liao S."/>
            <person name="Thamsborg S."/>
            <person name="Xia J."/>
            <person name="Xu P."/>
            <person name="Wang S."/>
            <person name="Scheerlinck J.P."/>
            <person name="Hofmann A."/>
            <person name="Sternberg P.W."/>
            <person name="Wang J."/>
            <person name="Gasser R.B."/>
        </authorList>
    </citation>
    <scope>NUCLEOTIDE SEQUENCE [LARGE SCALE GENOMIC DNA]</scope>
    <source>
        <strain evidence="6">DCEP-RM93F</strain>
        <strain evidence="5">DCEP-RM93M</strain>
    </source>
</reference>
<organism evidence="6">
    <name type="scientific">Trichuris suis</name>
    <name type="common">pig whipworm</name>
    <dbReference type="NCBI Taxonomy" id="68888"/>
    <lineage>
        <taxon>Eukaryota</taxon>
        <taxon>Metazoa</taxon>
        <taxon>Ecdysozoa</taxon>
        <taxon>Nematoda</taxon>
        <taxon>Enoplea</taxon>
        <taxon>Dorylaimia</taxon>
        <taxon>Trichinellida</taxon>
        <taxon>Trichuridae</taxon>
        <taxon>Trichuris</taxon>
    </lineage>
</organism>
<keyword evidence="2 4" id="KW-1133">Transmembrane helix</keyword>
<gene>
    <name evidence="5" type="ORF">M513_09212</name>
    <name evidence="6" type="ORF">M514_09212</name>
</gene>
<protein>
    <recommendedName>
        <fullName evidence="4">Copper transport protein</fullName>
    </recommendedName>
</protein>
<dbReference type="AlphaFoldDB" id="A0A085NLA8"/>
<dbReference type="Proteomes" id="UP000030758">
    <property type="component" value="Unassembled WGS sequence"/>
</dbReference>
<keyword evidence="3 4" id="KW-0472">Membrane</keyword>
<comment type="subcellular location">
    <subcellularLocation>
        <location evidence="4">Membrane</location>
        <topology evidence="4">Multi-pass membrane protein</topology>
    </subcellularLocation>
</comment>
<dbReference type="PANTHER" id="PTHR12483:SF115">
    <property type="entry name" value="COPPER TRANSPORT PROTEIN"/>
    <property type="match status" value="1"/>
</dbReference>
<evidence type="ECO:0000313" key="5">
    <source>
        <dbReference type="EMBL" id="KFD49883.1"/>
    </source>
</evidence>
<dbReference type="PANTHER" id="PTHR12483">
    <property type="entry name" value="SOLUTE CARRIER FAMILY 31 COPPER TRANSPORTERS"/>
    <property type="match status" value="1"/>
</dbReference>
<evidence type="ECO:0000256" key="4">
    <source>
        <dbReference type="RuleBase" id="RU367022"/>
    </source>
</evidence>
<keyword evidence="4" id="KW-0813">Transport</keyword>
<keyword evidence="4" id="KW-0406">Ion transport</keyword>
<evidence type="ECO:0000256" key="2">
    <source>
        <dbReference type="ARBA" id="ARBA00022989"/>
    </source>
</evidence>
<comment type="similarity">
    <text evidence="4">Belongs to the copper transporter (Ctr) (TC 1.A.56) family. SLC31A subfamily.</text>
</comment>
<sequence length="198" mass="22113">MLGWQLLLERVVIIMDHHDHSAGHANHINHSEHSEHLGRHMDMMAMSFHGGYQETILFSFWKTCTVGGFVGSFIGILLLAVLYEGLKTFRESLFRRSVLSAASTCSNGQACPSQTDSVTQSGVVSTYKVMYRLKPVSIGHAIQSAMHMLQLLISYVLMLVVMTFNTWLLFAVVIGAGIGYLLFGWRRALATEPCEHCH</sequence>
<dbReference type="GO" id="GO:0005375">
    <property type="term" value="F:copper ion transmembrane transporter activity"/>
    <property type="evidence" value="ECO:0007669"/>
    <property type="project" value="UniProtKB-UniRule"/>
</dbReference>
<dbReference type="EMBL" id="KL363262">
    <property type="protein sequence ID" value="KFD49883.1"/>
    <property type="molecule type" value="Genomic_DNA"/>
</dbReference>
<evidence type="ECO:0000313" key="6">
    <source>
        <dbReference type="EMBL" id="KFD70254.1"/>
    </source>
</evidence>
<feature type="transmembrane region" description="Helical" evidence="4">
    <location>
        <begin position="66"/>
        <end position="86"/>
    </location>
</feature>
<name>A0A085NLA8_9BILA</name>
<evidence type="ECO:0000313" key="7">
    <source>
        <dbReference type="Proteomes" id="UP000030764"/>
    </source>
</evidence>
<dbReference type="InterPro" id="IPR007274">
    <property type="entry name" value="Cop_transporter"/>
</dbReference>
<evidence type="ECO:0000256" key="3">
    <source>
        <dbReference type="ARBA" id="ARBA00023136"/>
    </source>
</evidence>
<evidence type="ECO:0000256" key="1">
    <source>
        <dbReference type="ARBA" id="ARBA00022692"/>
    </source>
</evidence>
<dbReference type="EMBL" id="KL367489">
    <property type="protein sequence ID" value="KFD70254.1"/>
    <property type="molecule type" value="Genomic_DNA"/>
</dbReference>
<feature type="transmembrane region" description="Helical" evidence="4">
    <location>
        <begin position="164"/>
        <end position="183"/>
    </location>
</feature>